<evidence type="ECO:0000259" key="1">
    <source>
        <dbReference type="Pfam" id="PF09851"/>
    </source>
</evidence>
<accession>A0ABR5VZ44</accession>
<evidence type="ECO:0000313" key="2">
    <source>
        <dbReference type="EMBL" id="KYN84381.1"/>
    </source>
</evidence>
<dbReference type="RefSeq" id="WP_061900452.1">
    <property type="nucleotide sequence ID" value="NZ_CAXYEX010000057.1"/>
</dbReference>
<name>A0ABR5VZ44_9VIBR</name>
<organism evidence="2 3">
    <name type="scientific">Vibrio cidicii</name>
    <dbReference type="NCBI Taxonomy" id="1763883"/>
    <lineage>
        <taxon>Bacteria</taxon>
        <taxon>Pseudomonadati</taxon>
        <taxon>Pseudomonadota</taxon>
        <taxon>Gammaproteobacteria</taxon>
        <taxon>Vibrionales</taxon>
        <taxon>Vibrionaceae</taxon>
        <taxon>Vibrio</taxon>
    </lineage>
</organism>
<dbReference type="Pfam" id="PF09851">
    <property type="entry name" value="SHOCT"/>
    <property type="match status" value="1"/>
</dbReference>
<reference evidence="2 3" key="1">
    <citation type="submission" date="2015-12" db="EMBL/GenBank/DDBJ databases">
        <authorList>
            <person name="Tarr C.L."/>
            <person name="Gladney L.M."/>
        </authorList>
    </citation>
    <scope>NUCLEOTIDE SEQUENCE [LARGE SCALE GENOMIC DNA]</scope>
    <source>
        <strain evidence="2 3">1048-83</strain>
    </source>
</reference>
<proteinExistence type="predicted"/>
<dbReference type="Proteomes" id="UP000075609">
    <property type="component" value="Unassembled WGS sequence"/>
</dbReference>
<dbReference type="PROSITE" id="PS51257">
    <property type="entry name" value="PROKAR_LIPOPROTEIN"/>
    <property type="match status" value="1"/>
</dbReference>
<evidence type="ECO:0000313" key="3">
    <source>
        <dbReference type="Proteomes" id="UP000075609"/>
    </source>
</evidence>
<feature type="domain" description="SHOCT" evidence="1">
    <location>
        <begin position="33"/>
        <end position="58"/>
    </location>
</feature>
<gene>
    <name evidence="2" type="ORF">ATY35_18230</name>
</gene>
<protein>
    <recommendedName>
        <fullName evidence="1">SHOCT domain-containing protein</fullName>
    </recommendedName>
</protein>
<sequence length="63" mass="7262">MRYVLLMIIPLLISGCITDPTINYYHNVSYGQEIIDLDAAYDSGLITEEEYNQLKSHIINELK</sequence>
<dbReference type="InterPro" id="IPR018649">
    <property type="entry name" value="SHOCT"/>
</dbReference>
<comment type="caution">
    <text evidence="2">The sequence shown here is derived from an EMBL/GenBank/DDBJ whole genome shotgun (WGS) entry which is preliminary data.</text>
</comment>
<dbReference type="EMBL" id="LOBP01000161">
    <property type="protein sequence ID" value="KYN84381.1"/>
    <property type="molecule type" value="Genomic_DNA"/>
</dbReference>
<keyword evidence="3" id="KW-1185">Reference proteome</keyword>